<name>A0ABM6UIZ4_9PSED</name>
<keyword evidence="2" id="KW-1185">Reference proteome</keyword>
<proteinExistence type="predicted"/>
<dbReference type="RefSeq" id="WP_047227622.1">
    <property type="nucleotide sequence ID" value="NZ_CP024081.1"/>
</dbReference>
<organism evidence="1 2">
    <name type="scientific">Pseudomonas rhizophila</name>
    <dbReference type="NCBI Taxonomy" id="2045200"/>
    <lineage>
        <taxon>Bacteria</taxon>
        <taxon>Pseudomonadati</taxon>
        <taxon>Pseudomonadota</taxon>
        <taxon>Gammaproteobacteria</taxon>
        <taxon>Pseudomonadales</taxon>
        <taxon>Pseudomonadaceae</taxon>
        <taxon>Pseudomonas</taxon>
    </lineage>
</organism>
<dbReference type="Proteomes" id="UP000241936">
    <property type="component" value="Chromosome"/>
</dbReference>
<accession>A0ABM6UIZ4</accession>
<protein>
    <submittedName>
        <fullName evidence="1">Uncharacterized protein</fullName>
    </submittedName>
</protein>
<dbReference type="EMBL" id="CP024081">
    <property type="protein sequence ID" value="AVU77397.1"/>
    <property type="molecule type" value="Genomic_DNA"/>
</dbReference>
<sequence length="151" mass="16427">MNAATYQLSFAPGNYVTASAFSTNGKDFPEFVATSRLIEKKKAGITRTEAVVITAIDREEKKTRATITSTRELIIIIPANFEPGSYELKTRDDVGFSLKESTTIYEGISGSIELVPASEGNVRGNFNVDLELPGTNGQTMLLKGQFQVLKA</sequence>
<reference evidence="1 2" key="1">
    <citation type="journal article" date="2018" name="Front. Microbiol.">
        <title>Pseudomonas rhizophila S211, a New Plant Growth-Promoting Rhizobacterium with Potential in Pesticide-Bioremediation.</title>
        <authorList>
            <person name="Hassen W."/>
            <person name="Neifar M."/>
            <person name="Cherif H."/>
            <person name="Najjari A."/>
            <person name="Chouchane H."/>
            <person name="Driouich R.C."/>
            <person name="Salah A."/>
            <person name="Naili F."/>
            <person name="Mosbah A."/>
            <person name="Souissi Y."/>
            <person name="Raddadi N."/>
            <person name="Ouzari H.I."/>
            <person name="Fava F."/>
            <person name="Cherif A."/>
        </authorList>
    </citation>
    <scope>NUCLEOTIDE SEQUENCE [LARGE SCALE GENOMIC DNA]</scope>
    <source>
        <strain evidence="1 2">S211</strain>
    </source>
</reference>
<evidence type="ECO:0000313" key="2">
    <source>
        <dbReference type="Proteomes" id="UP000241936"/>
    </source>
</evidence>
<evidence type="ECO:0000313" key="1">
    <source>
        <dbReference type="EMBL" id="AVU77397.1"/>
    </source>
</evidence>
<gene>
    <name evidence="1" type="ORF">CRX69_20275</name>
</gene>